<keyword evidence="4" id="KW-0067">ATP-binding</keyword>
<feature type="domain" description="Protein kinase" evidence="6">
    <location>
        <begin position="105"/>
        <end position="426"/>
    </location>
</feature>
<gene>
    <name evidence="7" type="ORF">EHUX00137_LOCUS18756</name>
</gene>
<keyword evidence="1" id="KW-0808">Transferase</keyword>
<dbReference type="SMART" id="SM00220">
    <property type="entry name" value="S_TKc"/>
    <property type="match status" value="1"/>
</dbReference>
<evidence type="ECO:0000256" key="2">
    <source>
        <dbReference type="ARBA" id="ARBA00022741"/>
    </source>
</evidence>
<evidence type="ECO:0000256" key="4">
    <source>
        <dbReference type="ARBA" id="ARBA00022840"/>
    </source>
</evidence>
<proteinExistence type="predicted"/>
<name>A0A7S3WDM4_EMIHU</name>
<dbReference type="Gene3D" id="3.30.200.20">
    <property type="entry name" value="Phosphorylase Kinase, domain 1"/>
    <property type="match status" value="1"/>
</dbReference>
<protein>
    <recommendedName>
        <fullName evidence="6">Protein kinase domain-containing protein</fullName>
    </recommendedName>
</protein>
<dbReference type="InterPro" id="IPR051681">
    <property type="entry name" value="Ser/Thr_Kinases-Pseudokinases"/>
</dbReference>
<evidence type="ECO:0000256" key="3">
    <source>
        <dbReference type="ARBA" id="ARBA00022777"/>
    </source>
</evidence>
<dbReference type="EMBL" id="HBIR01024449">
    <property type="protein sequence ID" value="CAE0551419.1"/>
    <property type="molecule type" value="Transcribed_RNA"/>
</dbReference>
<evidence type="ECO:0000259" key="6">
    <source>
        <dbReference type="PROSITE" id="PS50011"/>
    </source>
</evidence>
<dbReference type="PANTHER" id="PTHR44329">
    <property type="entry name" value="SERINE/THREONINE-PROTEIN KINASE TNNI3K-RELATED"/>
    <property type="match status" value="1"/>
</dbReference>
<feature type="region of interest" description="Disordered" evidence="5">
    <location>
        <begin position="1"/>
        <end position="57"/>
    </location>
</feature>
<keyword evidence="2" id="KW-0547">Nucleotide-binding</keyword>
<evidence type="ECO:0000313" key="7">
    <source>
        <dbReference type="EMBL" id="CAE0551419.1"/>
    </source>
</evidence>
<dbReference type="InterPro" id="IPR011009">
    <property type="entry name" value="Kinase-like_dom_sf"/>
</dbReference>
<dbReference type="PANTHER" id="PTHR44329:SF288">
    <property type="entry name" value="MITOGEN-ACTIVATED PROTEIN KINASE KINASE KINASE 20"/>
    <property type="match status" value="1"/>
</dbReference>
<dbReference type="GO" id="GO:0004674">
    <property type="term" value="F:protein serine/threonine kinase activity"/>
    <property type="evidence" value="ECO:0007669"/>
    <property type="project" value="TreeGrafter"/>
</dbReference>
<dbReference type="SUPFAM" id="SSF56112">
    <property type="entry name" value="Protein kinase-like (PK-like)"/>
    <property type="match status" value="1"/>
</dbReference>
<dbReference type="Gene3D" id="1.10.510.10">
    <property type="entry name" value="Transferase(Phosphotransferase) domain 1"/>
    <property type="match status" value="1"/>
</dbReference>
<dbReference type="AlphaFoldDB" id="A0A7S3WDM4"/>
<dbReference type="Pfam" id="PF00069">
    <property type="entry name" value="Pkinase"/>
    <property type="match status" value="1"/>
</dbReference>
<feature type="compositionally biased region" description="Low complexity" evidence="5">
    <location>
        <begin position="46"/>
        <end position="57"/>
    </location>
</feature>
<keyword evidence="3" id="KW-0418">Kinase</keyword>
<reference evidence="7" key="1">
    <citation type="submission" date="2021-01" db="EMBL/GenBank/DDBJ databases">
        <authorList>
            <person name="Corre E."/>
            <person name="Pelletier E."/>
            <person name="Niang G."/>
            <person name="Scheremetjew M."/>
            <person name="Finn R."/>
            <person name="Kale V."/>
            <person name="Holt S."/>
            <person name="Cochrane G."/>
            <person name="Meng A."/>
            <person name="Brown T."/>
            <person name="Cohen L."/>
        </authorList>
    </citation>
    <scope>NUCLEOTIDE SEQUENCE</scope>
    <source>
        <strain evidence="7">379</strain>
    </source>
</reference>
<dbReference type="InterPro" id="IPR000719">
    <property type="entry name" value="Prot_kinase_dom"/>
</dbReference>
<evidence type="ECO:0000256" key="1">
    <source>
        <dbReference type="ARBA" id="ARBA00022679"/>
    </source>
</evidence>
<sequence>MNLGGPARRAGVSAAAYRARAREQNRYSTAAPMSCTSRKPRSRPNSAASSDAVVDVASNGESHRSASALAVGQSSEYLQQQALALGLPPGTFLSPAAEPIAFDDLGTCVLMGQGEFCSVMKGELRGRTQVAIKSLKPKCEVSVTAIGDLRREIWTLSKMSHPNILGFVGHGVKPSGGIPFGCFILFDHTLSRDLPKPSTSSAAFATPWKPPKASREWPLERGLSIGVQIARAIRYCHDEFMPGFRLLHRDLKPDNIGVAADGRAILADFGLCKLWKKSMGSGEELEMRSLTGLTGSLRYMAPEVALSQPYNHKAEVFSFTSLLYHLLASQKPFAWMTPEVFLAEARPHNSDTSRPLRRNTSPHAPLPLQPCPTAIYPYTLLSPCDLLCARGVPRLQALPFRQGVAGAGARDHRGGLEGGSGCPTRI</sequence>
<dbReference type="PROSITE" id="PS50011">
    <property type="entry name" value="PROTEIN_KINASE_DOM"/>
    <property type="match status" value="1"/>
</dbReference>
<evidence type="ECO:0000256" key="5">
    <source>
        <dbReference type="SAM" id="MobiDB-lite"/>
    </source>
</evidence>
<accession>A0A7S3WDM4</accession>
<feature type="compositionally biased region" description="Low complexity" evidence="5">
    <location>
        <begin position="7"/>
        <end position="18"/>
    </location>
</feature>
<dbReference type="GO" id="GO:0005524">
    <property type="term" value="F:ATP binding"/>
    <property type="evidence" value="ECO:0007669"/>
    <property type="project" value="UniProtKB-KW"/>
</dbReference>
<organism evidence="7">
    <name type="scientific">Emiliania huxleyi</name>
    <name type="common">Coccolithophore</name>
    <name type="synonym">Pontosphaera huxleyi</name>
    <dbReference type="NCBI Taxonomy" id="2903"/>
    <lineage>
        <taxon>Eukaryota</taxon>
        <taxon>Haptista</taxon>
        <taxon>Haptophyta</taxon>
        <taxon>Prymnesiophyceae</taxon>
        <taxon>Isochrysidales</taxon>
        <taxon>Noelaerhabdaceae</taxon>
        <taxon>Emiliania</taxon>
    </lineage>
</organism>